<dbReference type="PROSITE" id="PS51257">
    <property type="entry name" value="PROKAR_LIPOPROTEIN"/>
    <property type="match status" value="1"/>
</dbReference>
<dbReference type="Proteomes" id="UP001560573">
    <property type="component" value="Unassembled WGS sequence"/>
</dbReference>
<dbReference type="InterPro" id="IPR036909">
    <property type="entry name" value="Cyt_c-like_dom_sf"/>
</dbReference>
<evidence type="ECO:0000313" key="2">
    <source>
        <dbReference type="Proteomes" id="UP001560573"/>
    </source>
</evidence>
<proteinExistence type="predicted"/>
<organism evidence="1 2">
    <name type="scientific">Danxiaibacter flavus</name>
    <dbReference type="NCBI Taxonomy" id="3049108"/>
    <lineage>
        <taxon>Bacteria</taxon>
        <taxon>Pseudomonadati</taxon>
        <taxon>Bacteroidota</taxon>
        <taxon>Chitinophagia</taxon>
        <taxon>Chitinophagales</taxon>
        <taxon>Chitinophagaceae</taxon>
        <taxon>Danxiaibacter</taxon>
    </lineage>
</organism>
<reference evidence="1 2" key="1">
    <citation type="submission" date="2023-07" db="EMBL/GenBank/DDBJ databases">
        <authorList>
            <person name="Lian W.-H."/>
        </authorList>
    </citation>
    <scope>NUCLEOTIDE SEQUENCE [LARGE SCALE GENOMIC DNA]</scope>
    <source>
        <strain evidence="1 2">SYSU DXS3180</strain>
    </source>
</reference>
<keyword evidence="2" id="KW-1185">Reference proteome</keyword>
<sequence length="122" mass="13324">MKHAGATIVIVAAIFWLSCSKSNETEFNNNNNQCDTVNMKYAVNVQPILQSNCYSCHSTAIATHGVILDTYSGVKQQADNGNLLNVINHAPGYPAMPYGLPKLSECNINIITDWVRRGAPNN</sequence>
<accession>A0ABV3ZGH2</accession>
<comment type="caution">
    <text evidence="1">The sequence shown here is derived from an EMBL/GenBank/DDBJ whole genome shotgun (WGS) entry which is preliminary data.</text>
</comment>
<protein>
    <recommendedName>
        <fullName evidence="3">Cytochrome c domain-containing protein</fullName>
    </recommendedName>
</protein>
<dbReference type="EMBL" id="JAULBC010000004">
    <property type="protein sequence ID" value="MEX6688655.1"/>
    <property type="molecule type" value="Genomic_DNA"/>
</dbReference>
<dbReference type="RefSeq" id="WP_369330064.1">
    <property type="nucleotide sequence ID" value="NZ_JAULBC010000004.1"/>
</dbReference>
<name>A0ABV3ZGH2_9BACT</name>
<evidence type="ECO:0008006" key="3">
    <source>
        <dbReference type="Google" id="ProtNLM"/>
    </source>
</evidence>
<dbReference type="SUPFAM" id="SSF46626">
    <property type="entry name" value="Cytochrome c"/>
    <property type="match status" value="1"/>
</dbReference>
<evidence type="ECO:0000313" key="1">
    <source>
        <dbReference type="EMBL" id="MEX6688655.1"/>
    </source>
</evidence>
<gene>
    <name evidence="1" type="ORF">QTN47_14165</name>
</gene>